<dbReference type="Proteomes" id="UP000684084">
    <property type="component" value="Unassembled WGS sequence"/>
</dbReference>
<gene>
    <name evidence="1" type="ORF">CHRIB12_LOCUS1565</name>
</gene>
<protein>
    <submittedName>
        <fullName evidence="1">Uncharacterized protein</fullName>
    </submittedName>
</protein>
<accession>A0A915YQC3</accession>
<sequence>MEYGINFNSDDANKNILSALEELDNTFFVENNSSSDEKNISDSDDISDSDKIEDLVENFNEMHLNNFEFVENLDNYIEDKFYDNLKLKVKELFEKKNAHVILIVLRK</sequence>
<organism evidence="1 2">
    <name type="scientific">Rhizophagus irregularis</name>
    <dbReference type="NCBI Taxonomy" id="588596"/>
    <lineage>
        <taxon>Eukaryota</taxon>
        <taxon>Fungi</taxon>
        <taxon>Fungi incertae sedis</taxon>
        <taxon>Mucoromycota</taxon>
        <taxon>Glomeromycotina</taxon>
        <taxon>Glomeromycetes</taxon>
        <taxon>Glomerales</taxon>
        <taxon>Glomeraceae</taxon>
        <taxon>Rhizophagus</taxon>
    </lineage>
</organism>
<evidence type="ECO:0000313" key="2">
    <source>
        <dbReference type="Proteomes" id="UP000684084"/>
    </source>
</evidence>
<comment type="caution">
    <text evidence="1">The sequence shown here is derived from an EMBL/GenBank/DDBJ whole genome shotgun (WGS) entry which is preliminary data.</text>
</comment>
<proteinExistence type="predicted"/>
<dbReference type="EMBL" id="CAGKOT010000002">
    <property type="protein sequence ID" value="CAB5311331.1"/>
    <property type="molecule type" value="Genomic_DNA"/>
</dbReference>
<evidence type="ECO:0000313" key="1">
    <source>
        <dbReference type="EMBL" id="CAB5311331.1"/>
    </source>
</evidence>
<name>A0A915YQC3_9GLOM</name>
<reference evidence="1" key="1">
    <citation type="submission" date="2020-05" db="EMBL/GenBank/DDBJ databases">
        <authorList>
            <person name="Rincon C."/>
            <person name="Sanders R I."/>
            <person name="Robbins C."/>
            <person name="Chaturvedi A."/>
        </authorList>
    </citation>
    <scope>NUCLEOTIDE SEQUENCE</scope>
    <source>
        <strain evidence="1">CHB12</strain>
    </source>
</reference>
<dbReference type="OrthoDB" id="2447086at2759"/>
<dbReference type="AlphaFoldDB" id="A0A915YQC3"/>